<dbReference type="EMBL" id="WBJX01000006">
    <property type="protein sequence ID" value="KAB1636365.1"/>
    <property type="molecule type" value="Genomic_DNA"/>
</dbReference>
<evidence type="ECO:0000313" key="2">
    <source>
        <dbReference type="EMBL" id="KAB1636365.1"/>
    </source>
</evidence>
<dbReference type="RefSeq" id="WP_151424676.1">
    <property type="nucleotide sequence ID" value="NZ_CANKVH010000005.1"/>
</dbReference>
<dbReference type="AlphaFoldDB" id="A0A7J5AXZ9"/>
<gene>
    <name evidence="2" type="ORF">F8O03_15495</name>
</gene>
<protein>
    <submittedName>
        <fullName evidence="2">Lytic transglycosylase domain-containing protein</fullName>
    </submittedName>
</protein>
<proteinExistence type="predicted"/>
<accession>A0A7J5AXZ9</accession>
<dbReference type="SUPFAM" id="SSF53955">
    <property type="entry name" value="Lysozyme-like"/>
    <property type="match status" value="1"/>
</dbReference>
<name>A0A7J5AXZ9_9MICO</name>
<keyword evidence="1" id="KW-0812">Transmembrane</keyword>
<reference evidence="2 3" key="1">
    <citation type="submission" date="2019-09" db="EMBL/GenBank/DDBJ databases">
        <title>Phylogeny of genus Pseudoclavibacter and closely related genus.</title>
        <authorList>
            <person name="Li Y."/>
        </authorList>
    </citation>
    <scope>NUCLEOTIDE SEQUENCE [LARGE SCALE GENOMIC DNA]</scope>
    <source>
        <strain evidence="2 3">THG-MD12</strain>
    </source>
</reference>
<dbReference type="Proteomes" id="UP000490386">
    <property type="component" value="Unassembled WGS sequence"/>
</dbReference>
<keyword evidence="1" id="KW-1133">Transmembrane helix</keyword>
<keyword evidence="1" id="KW-0472">Membrane</keyword>
<keyword evidence="3" id="KW-1185">Reference proteome</keyword>
<organism evidence="2 3">
    <name type="scientific">Pseudoclavibacter terrae</name>
    <dbReference type="NCBI Taxonomy" id="1530195"/>
    <lineage>
        <taxon>Bacteria</taxon>
        <taxon>Bacillati</taxon>
        <taxon>Actinomycetota</taxon>
        <taxon>Actinomycetes</taxon>
        <taxon>Micrococcales</taxon>
        <taxon>Microbacteriaceae</taxon>
        <taxon>Pseudoclavibacter</taxon>
    </lineage>
</organism>
<evidence type="ECO:0000313" key="3">
    <source>
        <dbReference type="Proteomes" id="UP000490386"/>
    </source>
</evidence>
<sequence>MPEPTATRGERARQRRQQRAKRRAAIFGSAALGVVAVGAIAVTTLTGTGATASADASIGPNLQEISQEQAQAYAVLAVSGETSQGTAIDDRGLGVSIDVVPTDPASLKKITEEMVKSQYGWGPDQMSCLDKLWMKESGWNYLAENAESGAYGIPQSWPAEKLATMGADWKTNPITQIKWGIDYIDRAWGTPCAAWNQHNGSY</sequence>
<feature type="transmembrane region" description="Helical" evidence="1">
    <location>
        <begin position="24"/>
        <end position="45"/>
    </location>
</feature>
<dbReference type="InterPro" id="IPR023346">
    <property type="entry name" value="Lysozyme-like_dom_sf"/>
</dbReference>
<dbReference type="OrthoDB" id="9766277at2"/>
<evidence type="ECO:0000256" key="1">
    <source>
        <dbReference type="SAM" id="Phobius"/>
    </source>
</evidence>
<comment type="caution">
    <text evidence="2">The sequence shown here is derived from an EMBL/GenBank/DDBJ whole genome shotgun (WGS) entry which is preliminary data.</text>
</comment>